<dbReference type="InterPro" id="IPR012999">
    <property type="entry name" value="Pyr_OxRdtase_I_AS"/>
</dbReference>
<evidence type="ECO:0000256" key="7">
    <source>
        <dbReference type="ARBA" id="ARBA00022630"/>
    </source>
</evidence>
<evidence type="ECO:0000256" key="5">
    <source>
        <dbReference type="ARBA" id="ARBA00014791"/>
    </source>
</evidence>
<comment type="similarity">
    <text evidence="2 17">Belongs to the class-I pyridine nucleotide-disulfide oxidoreductase family.</text>
</comment>
<feature type="domain" description="FAD/NAD(P)-binding" evidence="19">
    <location>
        <begin position="2"/>
        <end position="308"/>
    </location>
</feature>
<evidence type="ECO:0000256" key="12">
    <source>
        <dbReference type="ARBA" id="ARBA00023002"/>
    </source>
</evidence>
<dbReference type="PANTHER" id="PTHR43014:SF4">
    <property type="entry name" value="PYRIDINE NUCLEOTIDE-DISULFIDE OXIDOREDUCTASE RCLA-RELATED"/>
    <property type="match status" value="1"/>
</dbReference>
<evidence type="ECO:0000256" key="13">
    <source>
        <dbReference type="ARBA" id="ARBA00023157"/>
    </source>
</evidence>
<dbReference type="Gene3D" id="3.30.390.30">
    <property type="match status" value="1"/>
</dbReference>
<keyword evidence="14 17" id="KW-0676">Redox-active center</keyword>
<dbReference type="Pfam" id="PF07992">
    <property type="entry name" value="Pyr_redox_2"/>
    <property type="match status" value="1"/>
</dbReference>
<feature type="domain" description="Pyridine nucleotide-disulphide oxidoreductase dimerisation" evidence="18">
    <location>
        <begin position="328"/>
        <end position="435"/>
    </location>
</feature>
<evidence type="ECO:0000256" key="9">
    <source>
        <dbReference type="ARBA" id="ARBA00022827"/>
    </source>
</evidence>
<gene>
    <name evidence="20" type="ordered locus">Calag_0616</name>
</gene>
<dbReference type="GO" id="GO:0003955">
    <property type="term" value="F:NAD(P)H dehydrogenase (quinone) activity"/>
    <property type="evidence" value="ECO:0007669"/>
    <property type="project" value="TreeGrafter"/>
</dbReference>
<evidence type="ECO:0000259" key="18">
    <source>
        <dbReference type="Pfam" id="PF02852"/>
    </source>
</evidence>
<evidence type="ECO:0000313" key="20">
    <source>
        <dbReference type="EMBL" id="AFZ70372.1"/>
    </source>
</evidence>
<comment type="cofactor">
    <cofactor evidence="1">
        <name>FAD</name>
        <dbReference type="ChEBI" id="CHEBI:57692"/>
    </cofactor>
</comment>
<dbReference type="Proteomes" id="UP000010469">
    <property type="component" value="Chromosome"/>
</dbReference>
<dbReference type="PRINTS" id="PR00411">
    <property type="entry name" value="PNDRDTASEI"/>
</dbReference>
<evidence type="ECO:0000259" key="19">
    <source>
        <dbReference type="Pfam" id="PF07992"/>
    </source>
</evidence>
<dbReference type="InParanoid" id="L0AB50"/>
<dbReference type="PIRSF" id="PIRSF000350">
    <property type="entry name" value="Mercury_reductase_MerA"/>
    <property type="match status" value="1"/>
</dbReference>
<dbReference type="SUPFAM" id="SSF51905">
    <property type="entry name" value="FAD/NAD(P)-binding domain"/>
    <property type="match status" value="1"/>
</dbReference>
<evidence type="ECO:0000256" key="6">
    <source>
        <dbReference type="ARBA" id="ARBA00022466"/>
    </source>
</evidence>
<dbReference type="HOGENOM" id="CLU_016755_1_1_2"/>
<dbReference type="EMBL" id="CP003378">
    <property type="protein sequence ID" value="AFZ70372.1"/>
    <property type="molecule type" value="Genomic_DNA"/>
</dbReference>
<evidence type="ECO:0000256" key="8">
    <source>
        <dbReference type="ARBA" id="ARBA00022723"/>
    </source>
</evidence>
<dbReference type="InterPro" id="IPR023753">
    <property type="entry name" value="FAD/NAD-binding_dom"/>
</dbReference>
<dbReference type="eggNOG" id="arCOG01068">
    <property type="taxonomic scope" value="Archaea"/>
</dbReference>
<protein>
    <recommendedName>
        <fullName evidence="5">Mercuric reductase</fullName>
        <ecNumber evidence="4">1.16.1.1</ecNumber>
    </recommendedName>
    <alternativeName>
        <fullName evidence="15">Hg(II) reductase</fullName>
    </alternativeName>
</protein>
<evidence type="ECO:0000256" key="17">
    <source>
        <dbReference type="RuleBase" id="RU003691"/>
    </source>
</evidence>
<evidence type="ECO:0000256" key="3">
    <source>
        <dbReference type="ARBA" id="ARBA00011738"/>
    </source>
</evidence>
<evidence type="ECO:0000256" key="1">
    <source>
        <dbReference type="ARBA" id="ARBA00001974"/>
    </source>
</evidence>
<dbReference type="EC" id="1.16.1.1" evidence="4"/>
<evidence type="ECO:0000256" key="14">
    <source>
        <dbReference type="ARBA" id="ARBA00023284"/>
    </source>
</evidence>
<dbReference type="FunFam" id="3.30.390.30:FF:000001">
    <property type="entry name" value="Dihydrolipoyl dehydrogenase"/>
    <property type="match status" value="1"/>
</dbReference>
<organism evidence="20 21">
    <name type="scientific">Caldisphaera lagunensis (strain DSM 15908 / JCM 11604 / ANMR 0165 / IC-154)</name>
    <dbReference type="NCBI Taxonomy" id="1056495"/>
    <lineage>
        <taxon>Archaea</taxon>
        <taxon>Thermoproteota</taxon>
        <taxon>Thermoprotei</taxon>
        <taxon>Acidilobales</taxon>
        <taxon>Caldisphaeraceae</taxon>
        <taxon>Caldisphaera</taxon>
    </lineage>
</organism>
<evidence type="ECO:0000256" key="4">
    <source>
        <dbReference type="ARBA" id="ARBA00012661"/>
    </source>
</evidence>
<dbReference type="GO" id="GO:0050660">
    <property type="term" value="F:flavin adenine dinucleotide binding"/>
    <property type="evidence" value="ECO:0007669"/>
    <property type="project" value="InterPro"/>
</dbReference>
<dbReference type="NCBIfam" id="TIGR02053">
    <property type="entry name" value="MerA"/>
    <property type="match status" value="1"/>
</dbReference>
<dbReference type="SMR" id="L0AB50"/>
<reference evidence="21" key="1">
    <citation type="submission" date="2012-03" db="EMBL/GenBank/DDBJ databases">
        <title>Complete genome of Caldisphaera lagunensis DSM 15908.</title>
        <authorList>
            <person name="Lucas S."/>
            <person name="Copeland A."/>
            <person name="Lapidus A."/>
            <person name="Glavina del Rio T."/>
            <person name="Dalin E."/>
            <person name="Tice H."/>
            <person name="Bruce D."/>
            <person name="Goodwin L."/>
            <person name="Pitluck S."/>
            <person name="Peters L."/>
            <person name="Mikhailova N."/>
            <person name="Teshima H."/>
            <person name="Kyrpides N."/>
            <person name="Mavromatis K."/>
            <person name="Ivanova N."/>
            <person name="Brettin T."/>
            <person name="Detter J.C."/>
            <person name="Han C."/>
            <person name="Larimer F."/>
            <person name="Land M."/>
            <person name="Hauser L."/>
            <person name="Markowitz V."/>
            <person name="Cheng J.-F."/>
            <person name="Hugenholtz P."/>
            <person name="Woyke T."/>
            <person name="Wu D."/>
            <person name="Spring S."/>
            <person name="Schroeder M."/>
            <person name="Brambilla E."/>
            <person name="Klenk H.-P."/>
            <person name="Eisen J.A."/>
        </authorList>
    </citation>
    <scope>NUCLEOTIDE SEQUENCE [LARGE SCALE GENOMIC DNA]</scope>
    <source>
        <strain evidence="21">DSM 15908 / JCM 11604 / IC-154</strain>
    </source>
</reference>
<dbReference type="PROSITE" id="PS00076">
    <property type="entry name" value="PYRIDINE_REDOX_1"/>
    <property type="match status" value="1"/>
</dbReference>
<keyword evidence="6" id="KW-0475">Mercuric resistance</keyword>
<keyword evidence="13" id="KW-1015">Disulfide bond</keyword>
<keyword evidence="8" id="KW-0479">Metal-binding</keyword>
<dbReference type="InterPro" id="IPR004099">
    <property type="entry name" value="Pyr_nucl-diS_OxRdtase_dimer"/>
</dbReference>
<dbReference type="AlphaFoldDB" id="L0AB50"/>
<evidence type="ECO:0000256" key="15">
    <source>
        <dbReference type="ARBA" id="ARBA00031725"/>
    </source>
</evidence>
<name>L0AB50_CALLD</name>
<evidence type="ECO:0000256" key="16">
    <source>
        <dbReference type="ARBA" id="ARBA00048984"/>
    </source>
</evidence>
<keyword evidence="21" id="KW-1185">Reference proteome</keyword>
<dbReference type="InterPro" id="IPR001100">
    <property type="entry name" value="Pyr_nuc-diS_OxRdtase"/>
</dbReference>
<evidence type="ECO:0000256" key="10">
    <source>
        <dbReference type="ARBA" id="ARBA00022857"/>
    </source>
</evidence>
<dbReference type="Pfam" id="PF02852">
    <property type="entry name" value="Pyr_redox_dim"/>
    <property type="match status" value="1"/>
</dbReference>
<keyword evidence="9 17" id="KW-0274">FAD</keyword>
<keyword evidence="11" id="KW-0476">Mercury</keyword>
<dbReference type="GO" id="GO:0016668">
    <property type="term" value="F:oxidoreductase activity, acting on a sulfur group of donors, NAD(P) as acceptor"/>
    <property type="evidence" value="ECO:0007669"/>
    <property type="project" value="InterPro"/>
</dbReference>
<dbReference type="GeneID" id="14211876"/>
<proteinExistence type="inferred from homology"/>
<evidence type="ECO:0000313" key="21">
    <source>
        <dbReference type="Proteomes" id="UP000010469"/>
    </source>
</evidence>
<dbReference type="SUPFAM" id="SSF55424">
    <property type="entry name" value="FAD/NAD-linked reductases, dimerisation (C-terminal) domain"/>
    <property type="match status" value="1"/>
</dbReference>
<dbReference type="PRINTS" id="PR00368">
    <property type="entry name" value="FADPNR"/>
</dbReference>
<keyword evidence="7 17" id="KW-0285">Flavoprotein</keyword>
<accession>L0AB50</accession>
<comment type="catalytic activity">
    <reaction evidence="16">
        <text>Hg + NADP(+) + H(+) = Hg(2+) + NADPH</text>
        <dbReference type="Rhea" id="RHEA:23856"/>
        <dbReference type="ChEBI" id="CHEBI:15378"/>
        <dbReference type="ChEBI" id="CHEBI:16170"/>
        <dbReference type="ChEBI" id="CHEBI:16793"/>
        <dbReference type="ChEBI" id="CHEBI:57783"/>
        <dbReference type="ChEBI" id="CHEBI:58349"/>
        <dbReference type="EC" id="1.16.1.1"/>
    </reaction>
</comment>
<keyword evidence="12 17" id="KW-0560">Oxidoreductase</keyword>
<dbReference type="OrthoDB" id="27922at2157"/>
<dbReference type="STRING" id="1056495.Calag_0616"/>
<sequence length="450" mass="49109">MKDLVIIGYGAAGFAALIKANELNVKPVLIGEGPIGGTCVNVGCVPSKKLLSIGEIYYKSRKHLKLNIYPPFFETFKEKDNLVSNLRKMKYEDVISSSDVELIEGKAKFISPHEVKVGNKIIEGKKFIIATGSSPKIPRIPGLDKIGYWTNNEALSPDRKIDSLAIIGGGPLGLEFAQMYKRLGVDVIVLEALPVLLYGWEPEISLEAEKILENEGISVVTNVNIKEIKKGSGKVIVTNKGEVEVDEILVATGRKPNTDLDLEKANVDLNENKGIKVDEELRTSNKDIYAAGDVIGSKMLEALAGKQGTVAAENALLDSHKKIDMLSVPQVVFLQPNIASVGLTEAEAEKIYRIETSKIMMEDLPKANILGENEGFIKMIIEEETKKILGVHLVSENGAEIINEASLAIKMRANINDLIDTIHVFPTMGEAIRLAALSFISDIKKMSCCV</sequence>
<dbReference type="GO" id="GO:0050787">
    <property type="term" value="P:detoxification of mercury ion"/>
    <property type="evidence" value="ECO:0007669"/>
    <property type="project" value="InterPro"/>
</dbReference>
<keyword evidence="10" id="KW-0521">NADP</keyword>
<dbReference type="InterPro" id="IPR036188">
    <property type="entry name" value="FAD/NAD-bd_sf"/>
</dbReference>
<comment type="subunit">
    <text evidence="3">Homodimer.</text>
</comment>
<dbReference type="GO" id="GO:0016152">
    <property type="term" value="F:mercury (II) reductase (NADP+) activity"/>
    <property type="evidence" value="ECO:0007669"/>
    <property type="project" value="UniProtKB-EC"/>
</dbReference>
<evidence type="ECO:0000256" key="2">
    <source>
        <dbReference type="ARBA" id="ARBA00007532"/>
    </source>
</evidence>
<evidence type="ECO:0000256" key="11">
    <source>
        <dbReference type="ARBA" id="ARBA00022914"/>
    </source>
</evidence>
<dbReference type="GO" id="GO:0050661">
    <property type="term" value="F:NADP binding"/>
    <property type="evidence" value="ECO:0007669"/>
    <property type="project" value="InterPro"/>
</dbReference>
<dbReference type="InterPro" id="IPR021179">
    <property type="entry name" value="Mercury_reductase_MerA"/>
</dbReference>
<dbReference type="Gene3D" id="3.50.50.60">
    <property type="entry name" value="FAD/NAD(P)-binding domain"/>
    <property type="match status" value="2"/>
</dbReference>
<dbReference type="InterPro" id="IPR016156">
    <property type="entry name" value="FAD/NAD-linked_Rdtase_dimer_sf"/>
</dbReference>
<dbReference type="FunCoup" id="L0AB50">
    <property type="interactions" value="170"/>
</dbReference>
<dbReference type="RefSeq" id="WP_015232270.1">
    <property type="nucleotide sequence ID" value="NC_019791.1"/>
</dbReference>
<dbReference type="GO" id="GO:0045340">
    <property type="term" value="F:mercury ion binding"/>
    <property type="evidence" value="ECO:0007669"/>
    <property type="project" value="InterPro"/>
</dbReference>
<dbReference type="KEGG" id="clg:Calag_0616"/>
<dbReference type="PANTHER" id="PTHR43014">
    <property type="entry name" value="MERCURIC REDUCTASE"/>
    <property type="match status" value="1"/>
</dbReference>